<protein>
    <submittedName>
        <fullName evidence="1">Uncharacterized protein</fullName>
    </submittedName>
</protein>
<dbReference type="Proteomes" id="UP000192333">
    <property type="component" value="Chromosome I"/>
</dbReference>
<proteinExistence type="predicted"/>
<dbReference type="STRING" id="758820.SAMN00777080_3059"/>
<accession>A0A1W2H730</accession>
<name>A0A1W2H730_9BACT</name>
<sequence>MKKKLNIRINEEEYIGLKQLFENSALKYILDEQVEIEDFGASVKHKVYCILEILGRKDYEEIDDEMFLKSDIGMHEYSFKQLRNSLNELIEEAENRNWLTLSDVLKFIKVKDVTGEMVKRLKV</sequence>
<keyword evidence="2" id="KW-1185">Reference proteome</keyword>
<dbReference type="AlphaFoldDB" id="A0A1W2H730"/>
<evidence type="ECO:0000313" key="1">
    <source>
        <dbReference type="EMBL" id="SMD44438.1"/>
    </source>
</evidence>
<evidence type="ECO:0000313" key="2">
    <source>
        <dbReference type="Proteomes" id="UP000192333"/>
    </source>
</evidence>
<organism evidence="1 2">
    <name type="scientific">Aquiflexum balticum DSM 16537</name>
    <dbReference type="NCBI Taxonomy" id="758820"/>
    <lineage>
        <taxon>Bacteria</taxon>
        <taxon>Pseudomonadati</taxon>
        <taxon>Bacteroidota</taxon>
        <taxon>Cytophagia</taxon>
        <taxon>Cytophagales</taxon>
        <taxon>Cyclobacteriaceae</taxon>
        <taxon>Aquiflexum</taxon>
    </lineage>
</organism>
<gene>
    <name evidence="1" type="ORF">SAMN00777080_3059</name>
</gene>
<dbReference type="RefSeq" id="WP_084121212.1">
    <property type="nucleotide sequence ID" value="NZ_LT838813.1"/>
</dbReference>
<dbReference type="EMBL" id="LT838813">
    <property type="protein sequence ID" value="SMD44438.1"/>
    <property type="molecule type" value="Genomic_DNA"/>
</dbReference>
<reference evidence="2" key="1">
    <citation type="submission" date="2017-04" db="EMBL/GenBank/DDBJ databases">
        <authorList>
            <person name="Varghese N."/>
            <person name="Submissions S."/>
        </authorList>
    </citation>
    <scope>NUCLEOTIDE SEQUENCE [LARGE SCALE GENOMIC DNA]</scope>
    <source>
        <strain evidence="2">DSM 16537</strain>
    </source>
</reference>